<dbReference type="Proteomes" id="UP000563094">
    <property type="component" value="Unassembled WGS sequence"/>
</dbReference>
<comment type="caution">
    <text evidence="3">The sequence shown here is derived from an EMBL/GenBank/DDBJ whole genome shotgun (WGS) entry which is preliminary data.</text>
</comment>
<dbReference type="InterPro" id="IPR008927">
    <property type="entry name" value="6-PGluconate_DH-like_C_sf"/>
</dbReference>
<dbReference type="EMBL" id="JACJIQ010000004">
    <property type="protein sequence ID" value="MBA9076605.1"/>
    <property type="molecule type" value="Genomic_DNA"/>
</dbReference>
<dbReference type="AlphaFoldDB" id="A0A839GM03"/>
<dbReference type="Gene3D" id="1.10.1040.20">
    <property type="entry name" value="ProC-like, C-terminal domain"/>
    <property type="match status" value="1"/>
</dbReference>
<dbReference type="SUPFAM" id="SSF48179">
    <property type="entry name" value="6-phosphogluconate dehydrogenase C-terminal domain-like"/>
    <property type="match status" value="1"/>
</dbReference>
<dbReference type="InterPro" id="IPR028939">
    <property type="entry name" value="P5C_Rdtase_cat_N"/>
</dbReference>
<dbReference type="InterPro" id="IPR036291">
    <property type="entry name" value="NAD(P)-bd_dom_sf"/>
</dbReference>
<dbReference type="PANTHER" id="PTHR40459:SF1">
    <property type="entry name" value="CONSERVED HYPOTHETICAL ALANINE AND LEUCINE RICH PROTEIN"/>
    <property type="match status" value="1"/>
</dbReference>
<gene>
    <name evidence="3" type="ORF">FHS90_001311</name>
</gene>
<feature type="domain" description="Pyrroline-5-carboxylate reductase catalytic N-terminal" evidence="1">
    <location>
        <begin position="2"/>
        <end position="80"/>
    </location>
</feature>
<reference evidence="3 4" key="1">
    <citation type="submission" date="2020-08" db="EMBL/GenBank/DDBJ databases">
        <title>Genomic Encyclopedia of Type Strains, Phase IV (KMG-IV): sequencing the most valuable type-strain genomes for metagenomic binning, comparative biology and taxonomic classification.</title>
        <authorList>
            <person name="Goeker M."/>
        </authorList>
    </citation>
    <scope>NUCLEOTIDE SEQUENCE [LARGE SCALE GENOMIC DNA]</scope>
    <source>
        <strain evidence="3 4">DSM 29854</strain>
    </source>
</reference>
<dbReference type="PANTHER" id="PTHR40459">
    <property type="entry name" value="CONSERVED HYPOTHETICAL ALANINE AND LEUCINE RICH PROTEIN"/>
    <property type="match status" value="1"/>
</dbReference>
<organism evidence="3 4">
    <name type="scientific">Rufibacter quisquiliarum</name>
    <dbReference type="NCBI Taxonomy" id="1549639"/>
    <lineage>
        <taxon>Bacteria</taxon>
        <taxon>Pseudomonadati</taxon>
        <taxon>Bacteroidota</taxon>
        <taxon>Cytophagia</taxon>
        <taxon>Cytophagales</taxon>
        <taxon>Hymenobacteraceae</taxon>
        <taxon>Rufibacter</taxon>
    </lineage>
</organism>
<name>A0A839GM03_9BACT</name>
<evidence type="ECO:0000259" key="1">
    <source>
        <dbReference type="Pfam" id="PF03807"/>
    </source>
</evidence>
<evidence type="ECO:0000313" key="3">
    <source>
        <dbReference type="EMBL" id="MBA9076605.1"/>
    </source>
</evidence>
<evidence type="ECO:0000259" key="2">
    <source>
        <dbReference type="Pfam" id="PF10728"/>
    </source>
</evidence>
<feature type="domain" description="DUF2520" evidence="2">
    <location>
        <begin position="128"/>
        <end position="252"/>
    </location>
</feature>
<dbReference type="InterPro" id="IPR018931">
    <property type="entry name" value="DUF2520"/>
</dbReference>
<accession>A0A839GM03</accession>
<dbReference type="Pfam" id="PF10728">
    <property type="entry name" value="DUF2520"/>
    <property type="match status" value="1"/>
</dbReference>
<dbReference type="Gene3D" id="3.40.50.720">
    <property type="entry name" value="NAD(P)-binding Rossmann-like Domain"/>
    <property type="match status" value="1"/>
</dbReference>
<sequence length="270" mass="28804">MKIGIIGAGNVATHLVKGLVKAGEEVTVVYSRTLGSAQELTQALPSAAATDSLDFLSAAPADVYLIAVPDQAVQPVLQQAVFPPEALVAHTSGTLPREALSTLTGVETGVFYPLQTFSKEKEVDWARIPICVEASCDAAENQLLNLGRALSQQVVKMAGAERKQLHVAAVFACNFTNHLWGVAQEILQKAALPVTLLQPLVQETMHKAFQFNPFEVQTGPAQRGDQDTLEAHLRLLAQTPQYQQLYQALTASIQTTAGQKADAGKAVGNP</sequence>
<dbReference type="InterPro" id="IPR037108">
    <property type="entry name" value="TM1727-like_C_sf"/>
</dbReference>
<protein>
    <submittedName>
        <fullName evidence="3">Putative short-subunit dehydrogenase-like oxidoreductase (DUF2520 family)</fullName>
    </submittedName>
</protein>
<evidence type="ECO:0000313" key="4">
    <source>
        <dbReference type="Proteomes" id="UP000563094"/>
    </source>
</evidence>
<proteinExistence type="predicted"/>
<dbReference type="SUPFAM" id="SSF51735">
    <property type="entry name" value="NAD(P)-binding Rossmann-fold domains"/>
    <property type="match status" value="1"/>
</dbReference>
<dbReference type="RefSeq" id="WP_066837925.1">
    <property type="nucleotide sequence ID" value="NZ_JACJIQ010000004.1"/>
</dbReference>
<keyword evidence="4" id="KW-1185">Reference proteome</keyword>
<dbReference type="Pfam" id="PF03807">
    <property type="entry name" value="F420_oxidored"/>
    <property type="match status" value="1"/>
</dbReference>